<keyword evidence="1" id="KW-0732">Signal</keyword>
<dbReference type="Proteomes" id="UP001287356">
    <property type="component" value="Unassembled WGS sequence"/>
</dbReference>
<name>A0AAE0KIA8_9PEZI</name>
<proteinExistence type="predicted"/>
<reference evidence="2" key="2">
    <citation type="submission" date="2023-06" db="EMBL/GenBank/DDBJ databases">
        <authorList>
            <consortium name="Lawrence Berkeley National Laboratory"/>
            <person name="Haridas S."/>
            <person name="Hensen N."/>
            <person name="Bonometti L."/>
            <person name="Westerberg I."/>
            <person name="Brannstrom I.O."/>
            <person name="Guillou S."/>
            <person name="Cros-Aarteil S."/>
            <person name="Calhoun S."/>
            <person name="Kuo A."/>
            <person name="Mondo S."/>
            <person name="Pangilinan J."/>
            <person name="Riley R."/>
            <person name="Labutti K."/>
            <person name="Andreopoulos B."/>
            <person name="Lipzen A."/>
            <person name="Chen C."/>
            <person name="Yanf M."/>
            <person name="Daum C."/>
            <person name="Ng V."/>
            <person name="Clum A."/>
            <person name="Steindorff A."/>
            <person name="Ohm R."/>
            <person name="Martin F."/>
            <person name="Silar P."/>
            <person name="Natvig D."/>
            <person name="Lalanne C."/>
            <person name="Gautier V."/>
            <person name="Ament-Velasquez S.L."/>
            <person name="Kruys A."/>
            <person name="Hutchinson M.I."/>
            <person name="Powell A.J."/>
            <person name="Barry K."/>
            <person name="Miller A.N."/>
            <person name="Grigoriev I.V."/>
            <person name="Debuchy R."/>
            <person name="Gladieux P."/>
            <person name="Thoren M.H."/>
            <person name="Johannesson H."/>
        </authorList>
    </citation>
    <scope>NUCLEOTIDE SEQUENCE</scope>
    <source>
        <strain evidence="2">CBS 958.72</strain>
    </source>
</reference>
<keyword evidence="3" id="KW-1185">Reference proteome</keyword>
<evidence type="ECO:0008006" key="4">
    <source>
        <dbReference type="Google" id="ProtNLM"/>
    </source>
</evidence>
<evidence type="ECO:0000313" key="3">
    <source>
        <dbReference type="Proteomes" id="UP001287356"/>
    </source>
</evidence>
<protein>
    <recommendedName>
        <fullName evidence="4">DUF4185 domain-containing protein</fullName>
    </recommendedName>
</protein>
<sequence length="385" mass="41435">MFSSALFLAALFAHSNGMPLASSSAPRPRAVAVPPPSVEFLGRTTSNNFPNVFRDGGGGGKINGLNMMIFSDGIYTKDGRPPADDFSNWANFSSNSIAVSDWHGEGVTKLSDFGTPDKGPKQMVPFFYAGGEDDDKTGIWPNQGIATLCGGICGVSFPEVVDRQHPGNGLASLLYSTAIKISLTGYGPVVERPTQALFNNGEPLFGSFGTLVSIDGFLYTFAAISKTADDANHGLKMARVPQAAFADRSQYQYWDGAAWSPAIPAFADGGRSNILSWSWEGFGVKYGPGSGDLFFSQLYGQYVLLFMSGAPALDAHVYMSYSTKLESGWSKPVPIYELPPVADGYNYAFHAYSNYDPTGKTIPISWSQWGQSESYHVAMANLHFS</sequence>
<dbReference type="EMBL" id="JAULSN010000003">
    <property type="protein sequence ID" value="KAK3377184.1"/>
    <property type="molecule type" value="Genomic_DNA"/>
</dbReference>
<dbReference type="AlphaFoldDB" id="A0AAE0KIA8"/>
<gene>
    <name evidence="2" type="ORF">B0T24DRAFT_620637</name>
</gene>
<comment type="caution">
    <text evidence="2">The sequence shown here is derived from an EMBL/GenBank/DDBJ whole genome shotgun (WGS) entry which is preliminary data.</text>
</comment>
<feature type="chain" id="PRO_5042064153" description="DUF4185 domain-containing protein" evidence="1">
    <location>
        <begin position="18"/>
        <end position="385"/>
    </location>
</feature>
<reference evidence="2" key="1">
    <citation type="journal article" date="2023" name="Mol. Phylogenet. Evol.">
        <title>Genome-scale phylogeny and comparative genomics of the fungal order Sordariales.</title>
        <authorList>
            <person name="Hensen N."/>
            <person name="Bonometti L."/>
            <person name="Westerberg I."/>
            <person name="Brannstrom I.O."/>
            <person name="Guillou S."/>
            <person name="Cros-Aarteil S."/>
            <person name="Calhoun S."/>
            <person name="Haridas S."/>
            <person name="Kuo A."/>
            <person name="Mondo S."/>
            <person name="Pangilinan J."/>
            <person name="Riley R."/>
            <person name="LaButti K."/>
            <person name="Andreopoulos B."/>
            <person name="Lipzen A."/>
            <person name="Chen C."/>
            <person name="Yan M."/>
            <person name="Daum C."/>
            <person name="Ng V."/>
            <person name="Clum A."/>
            <person name="Steindorff A."/>
            <person name="Ohm R.A."/>
            <person name="Martin F."/>
            <person name="Silar P."/>
            <person name="Natvig D.O."/>
            <person name="Lalanne C."/>
            <person name="Gautier V."/>
            <person name="Ament-Velasquez S.L."/>
            <person name="Kruys A."/>
            <person name="Hutchinson M.I."/>
            <person name="Powell A.J."/>
            <person name="Barry K."/>
            <person name="Miller A.N."/>
            <person name="Grigoriev I.V."/>
            <person name="Debuchy R."/>
            <person name="Gladieux P."/>
            <person name="Hiltunen Thoren M."/>
            <person name="Johannesson H."/>
        </authorList>
    </citation>
    <scope>NUCLEOTIDE SEQUENCE</scope>
    <source>
        <strain evidence="2">CBS 958.72</strain>
    </source>
</reference>
<evidence type="ECO:0000313" key="2">
    <source>
        <dbReference type="EMBL" id="KAK3377184.1"/>
    </source>
</evidence>
<organism evidence="2 3">
    <name type="scientific">Lasiosphaeria ovina</name>
    <dbReference type="NCBI Taxonomy" id="92902"/>
    <lineage>
        <taxon>Eukaryota</taxon>
        <taxon>Fungi</taxon>
        <taxon>Dikarya</taxon>
        <taxon>Ascomycota</taxon>
        <taxon>Pezizomycotina</taxon>
        <taxon>Sordariomycetes</taxon>
        <taxon>Sordariomycetidae</taxon>
        <taxon>Sordariales</taxon>
        <taxon>Lasiosphaeriaceae</taxon>
        <taxon>Lasiosphaeria</taxon>
    </lineage>
</organism>
<feature type="signal peptide" evidence="1">
    <location>
        <begin position="1"/>
        <end position="17"/>
    </location>
</feature>
<accession>A0AAE0KIA8</accession>
<evidence type="ECO:0000256" key="1">
    <source>
        <dbReference type="SAM" id="SignalP"/>
    </source>
</evidence>